<dbReference type="RefSeq" id="WP_367974133.1">
    <property type="nucleotide sequence ID" value="NZ_JBFPEQ010000001.1"/>
</dbReference>
<dbReference type="Proteomes" id="UP001556617">
    <property type="component" value="Unassembled WGS sequence"/>
</dbReference>
<comment type="caution">
    <text evidence="1">The sequence shown here is derived from an EMBL/GenBank/DDBJ whole genome shotgun (WGS) entry which is preliminary data.</text>
</comment>
<gene>
    <name evidence="1" type="ORF">AB3K24_05190</name>
</gene>
<evidence type="ECO:0000313" key="1">
    <source>
        <dbReference type="EMBL" id="MEX0380742.1"/>
    </source>
</evidence>
<evidence type="ECO:0000313" key="2">
    <source>
        <dbReference type="Proteomes" id="UP001556617"/>
    </source>
</evidence>
<accession>A0ABV3S2Q9</accession>
<reference evidence="1 2" key="1">
    <citation type="submission" date="2024-07" db="EMBL/GenBank/DDBJ databases">
        <authorList>
            <person name="Yun M."/>
        </authorList>
    </citation>
    <scope>NUCLEOTIDE SEQUENCE [LARGE SCALE GENOMIC DNA]</scope>
    <source>
        <strain evidence="1 2">MS01</strain>
    </source>
</reference>
<keyword evidence="2" id="KW-1185">Reference proteome</keyword>
<proteinExistence type="predicted"/>
<dbReference type="EMBL" id="JBFPER010000001">
    <property type="protein sequence ID" value="MEX0380742.1"/>
    <property type="molecule type" value="Genomic_DNA"/>
</dbReference>
<sequence>MTIEAGIFTNLKPQNSKLITFGFQKKDNFFEYTTNIPETNFAVIIIVNATGEVTGKIIDTDYHAEYTNFRVENNLGSFAASIKEKYVALLQNIAKNCFSYAPTTTGAKWLVPANPNYFDLEKAFSENETIIWKQTTHIKENDVVYLYVTAPVSAIIYKCLVVKVNQSYPYRDKNIAMKYVMHIHLMTKYDKQAYTLETLKKYGVTSVRGPRYVPDTLGALLK</sequence>
<organism evidence="1 2">
    <name type="scientific">Leuconostoc aquikimchii</name>
    <dbReference type="NCBI Taxonomy" id="3236804"/>
    <lineage>
        <taxon>Bacteria</taxon>
        <taxon>Bacillati</taxon>
        <taxon>Bacillota</taxon>
        <taxon>Bacilli</taxon>
        <taxon>Lactobacillales</taxon>
        <taxon>Lactobacillaceae</taxon>
        <taxon>Leuconostoc</taxon>
    </lineage>
</organism>
<name>A0ABV3S2Q9_9LACO</name>
<protein>
    <submittedName>
        <fullName evidence="1">MmcQ protein</fullName>
    </submittedName>
</protein>